<comment type="caution">
    <text evidence="11">The sequence shown here is derived from an EMBL/GenBank/DDBJ whole genome shotgun (WGS) entry which is preliminary data.</text>
</comment>
<dbReference type="InterPro" id="IPR023801">
    <property type="entry name" value="His_deacetylse_dom"/>
</dbReference>
<dbReference type="PANTHER" id="PTHR10625">
    <property type="entry name" value="HISTONE DEACETYLASE HDAC1-RELATED"/>
    <property type="match status" value="1"/>
</dbReference>
<accession>X6NCP0</accession>
<dbReference type="PANTHER" id="PTHR10625:SF5">
    <property type="entry name" value="HISTONE DEACETYLASE"/>
    <property type="match status" value="1"/>
</dbReference>
<dbReference type="Pfam" id="PF00850">
    <property type="entry name" value="Hist_deacetyl"/>
    <property type="match status" value="1"/>
</dbReference>
<evidence type="ECO:0000256" key="4">
    <source>
        <dbReference type="ARBA" id="ARBA00022491"/>
    </source>
</evidence>
<evidence type="ECO:0000256" key="9">
    <source>
        <dbReference type="ARBA" id="ARBA00023242"/>
    </source>
</evidence>
<evidence type="ECO:0000256" key="3">
    <source>
        <dbReference type="ARBA" id="ARBA00012111"/>
    </source>
</evidence>
<comment type="similarity">
    <text evidence="2">Belongs to the histone deacetylase family. HD type 2 subfamily.</text>
</comment>
<evidence type="ECO:0000256" key="5">
    <source>
        <dbReference type="ARBA" id="ARBA00022801"/>
    </source>
</evidence>
<dbReference type="SUPFAM" id="SSF52768">
    <property type="entry name" value="Arginase/deacetylase"/>
    <property type="match status" value="1"/>
</dbReference>
<keyword evidence="9" id="KW-0539">Nucleus</keyword>
<evidence type="ECO:0000256" key="1">
    <source>
        <dbReference type="ARBA" id="ARBA00004123"/>
    </source>
</evidence>
<dbReference type="InterPro" id="IPR000286">
    <property type="entry name" value="HDACs"/>
</dbReference>
<dbReference type="OrthoDB" id="424012at2759"/>
<evidence type="ECO:0000313" key="11">
    <source>
        <dbReference type="EMBL" id="ETO23663.1"/>
    </source>
</evidence>
<evidence type="ECO:0000259" key="10">
    <source>
        <dbReference type="Pfam" id="PF00850"/>
    </source>
</evidence>
<dbReference type="Proteomes" id="UP000023152">
    <property type="component" value="Unassembled WGS sequence"/>
</dbReference>
<keyword evidence="5" id="KW-0378">Hydrolase</keyword>
<reference evidence="11 12" key="1">
    <citation type="journal article" date="2013" name="Curr. Biol.">
        <title>The Genome of the Foraminiferan Reticulomyxa filosa.</title>
        <authorList>
            <person name="Glockner G."/>
            <person name="Hulsmann N."/>
            <person name="Schleicher M."/>
            <person name="Noegel A.A."/>
            <person name="Eichinger L."/>
            <person name="Gallinger C."/>
            <person name="Pawlowski J."/>
            <person name="Sierra R."/>
            <person name="Euteneuer U."/>
            <person name="Pillet L."/>
            <person name="Moustafa A."/>
            <person name="Platzer M."/>
            <person name="Groth M."/>
            <person name="Szafranski K."/>
            <person name="Schliwa M."/>
        </authorList>
    </citation>
    <scope>NUCLEOTIDE SEQUENCE [LARGE SCALE GENOMIC DNA]</scope>
</reference>
<dbReference type="GO" id="GO:0000118">
    <property type="term" value="C:histone deacetylase complex"/>
    <property type="evidence" value="ECO:0007669"/>
    <property type="project" value="TreeGrafter"/>
</dbReference>
<sequence>MKRVGLAFHEDCLLHKGPVGHPESPQRVRKILEELKKQGLFDKCIPITGKDIPTVTKEELLLTHGENLVMKVLTSFEEIDLYSANKFFYVDSDTYYCKDTPNAALLAIGAVTELMERVFKGELDSGFAVVRPPGHHCEKSKPMGFCLFSNVVVAINAIKHKYKHTNKYQRFAVIDWLIFCLDVHHGNGSQDLFWEDENILYISLHRSDNGTFYPQSGLVHETNNGHNVNIPLWGGMGDEEYGQSFEAVICPIIEAFQPEMILISSGFDSCWGDEMGGMNVTPPMYGQFIDYLYRIPFRHPCGIVVLLEGGYHLDMLGKAACSLTYALLHGHVKKKETKKKKKKKWKLVPMIIDTTNEQAQKKKKAQFTEVLTDVLIVQSVHYPTLKLGKHFAKLNLAKNSNFIAMHAKKEKESNEMKQGTSEEVDMFCKLLSSYPYGLTIDSIASSVSYQINVLKNKALLPFRFKADEYSQDIISGLRLQIRGCDGGGGGGGGASNANSSNLWLSKCRVVGDCVLPLATVVTMYKLNNCRANKHLNGTYVLRTPLLCLHPHMRKDRLQSKVDLHECNGGFYMEYVNYHPIYPLHAHEQWIVMEGPLFETKAYSQHIEDNDNKKDDSKDDKKKENTMTKLTWQINSIADLNNEHRLVQTHVSYPFHRSDDREEYITSVLESYLQPHFMKWSVKVGDRVWLYLKDDCLDEDRYTEDIRTVLKHARTSEVVVPGRVSAIDLFRSDNGFFYVELSEGEKSLWPEKETKDPAELGIMYFKSVHLNDVAFIRGYEKTLFDRTRTIKIYLKGFDDGIAFQDTRTKQQVANVLKTVGSILEKECSARTSKDKTWNTFSLLLTFDGGEFAQSSYTFLLPIIYQFVCTHFASQITTVQLLAFLTHDCRQRFQTDWRDVVFYSDVHKRVKDNVRIWGVLKDERDQHEVGVYGMIHSRPEYVLCFGGGTALQHEFKDLLAQQNLTHILPNMFVYVFDVLQYKYVDHGRVEVQKSFFFEGGDIKHKHIHVELFQCQPSLH</sequence>
<proteinExistence type="inferred from homology"/>
<dbReference type="PRINTS" id="PR01270">
    <property type="entry name" value="HDASUPER"/>
</dbReference>
<dbReference type="CDD" id="cd09992">
    <property type="entry name" value="HDAC_classII"/>
    <property type="match status" value="1"/>
</dbReference>
<keyword evidence="6" id="KW-0156">Chromatin regulator</keyword>
<keyword evidence="4" id="KW-0678">Repressor</keyword>
<dbReference type="GO" id="GO:0040029">
    <property type="term" value="P:epigenetic regulation of gene expression"/>
    <property type="evidence" value="ECO:0007669"/>
    <property type="project" value="TreeGrafter"/>
</dbReference>
<dbReference type="GO" id="GO:0141221">
    <property type="term" value="F:histone deacetylase activity, hydrolytic mechanism"/>
    <property type="evidence" value="ECO:0007669"/>
    <property type="project" value="UniProtKB-EC"/>
</dbReference>
<organism evidence="11 12">
    <name type="scientific">Reticulomyxa filosa</name>
    <dbReference type="NCBI Taxonomy" id="46433"/>
    <lineage>
        <taxon>Eukaryota</taxon>
        <taxon>Sar</taxon>
        <taxon>Rhizaria</taxon>
        <taxon>Retaria</taxon>
        <taxon>Foraminifera</taxon>
        <taxon>Monothalamids</taxon>
        <taxon>Reticulomyxidae</taxon>
        <taxon>Reticulomyxa</taxon>
    </lineage>
</organism>
<evidence type="ECO:0000256" key="8">
    <source>
        <dbReference type="ARBA" id="ARBA00023163"/>
    </source>
</evidence>
<keyword evidence="8" id="KW-0804">Transcription</keyword>
<evidence type="ECO:0000313" key="12">
    <source>
        <dbReference type="Proteomes" id="UP000023152"/>
    </source>
</evidence>
<keyword evidence="7" id="KW-0805">Transcription regulation</keyword>
<gene>
    <name evidence="11" type="ORF">RFI_13517</name>
</gene>
<dbReference type="InterPro" id="IPR023696">
    <property type="entry name" value="Ureohydrolase_dom_sf"/>
</dbReference>
<protein>
    <recommendedName>
        <fullName evidence="3">histone deacetylase</fullName>
        <ecNumber evidence="3">3.5.1.98</ecNumber>
    </recommendedName>
</protein>
<evidence type="ECO:0000256" key="7">
    <source>
        <dbReference type="ARBA" id="ARBA00023015"/>
    </source>
</evidence>
<evidence type="ECO:0000256" key="6">
    <source>
        <dbReference type="ARBA" id="ARBA00022853"/>
    </source>
</evidence>
<dbReference type="Gene3D" id="3.40.800.20">
    <property type="entry name" value="Histone deacetylase domain"/>
    <property type="match status" value="1"/>
</dbReference>
<dbReference type="EMBL" id="ASPP01009778">
    <property type="protein sequence ID" value="ETO23663.1"/>
    <property type="molecule type" value="Genomic_DNA"/>
</dbReference>
<name>X6NCP0_RETFI</name>
<feature type="domain" description="Histone deacetylase" evidence="10">
    <location>
        <begin position="21"/>
        <end position="326"/>
    </location>
</feature>
<evidence type="ECO:0000256" key="2">
    <source>
        <dbReference type="ARBA" id="ARBA00007738"/>
    </source>
</evidence>
<comment type="subcellular location">
    <subcellularLocation>
        <location evidence="1">Nucleus</location>
    </subcellularLocation>
</comment>
<dbReference type="EC" id="3.5.1.98" evidence="3"/>
<dbReference type="InterPro" id="IPR037138">
    <property type="entry name" value="His_deacetylse_dom_sf"/>
</dbReference>
<dbReference type="AlphaFoldDB" id="X6NCP0"/>
<keyword evidence="12" id="KW-1185">Reference proteome</keyword>